<evidence type="ECO:0000313" key="2">
    <source>
        <dbReference type="Proteomes" id="UP001283361"/>
    </source>
</evidence>
<name>A0AAE0ZN07_9GAST</name>
<dbReference type="Proteomes" id="UP001283361">
    <property type="component" value="Unassembled WGS sequence"/>
</dbReference>
<dbReference type="EMBL" id="JAWDGP010003624">
    <property type="protein sequence ID" value="KAK3772463.1"/>
    <property type="molecule type" value="Genomic_DNA"/>
</dbReference>
<comment type="caution">
    <text evidence="1">The sequence shown here is derived from an EMBL/GenBank/DDBJ whole genome shotgun (WGS) entry which is preliminary data.</text>
</comment>
<organism evidence="1 2">
    <name type="scientific">Elysia crispata</name>
    <name type="common">lettuce slug</name>
    <dbReference type="NCBI Taxonomy" id="231223"/>
    <lineage>
        <taxon>Eukaryota</taxon>
        <taxon>Metazoa</taxon>
        <taxon>Spiralia</taxon>
        <taxon>Lophotrochozoa</taxon>
        <taxon>Mollusca</taxon>
        <taxon>Gastropoda</taxon>
        <taxon>Heterobranchia</taxon>
        <taxon>Euthyneura</taxon>
        <taxon>Panpulmonata</taxon>
        <taxon>Sacoglossa</taxon>
        <taxon>Placobranchoidea</taxon>
        <taxon>Plakobranchidae</taxon>
        <taxon>Elysia</taxon>
    </lineage>
</organism>
<gene>
    <name evidence="1" type="ORF">RRG08_031482</name>
</gene>
<dbReference type="AlphaFoldDB" id="A0AAE0ZN07"/>
<reference evidence="1" key="1">
    <citation type="journal article" date="2023" name="G3 (Bethesda)">
        <title>A reference genome for the long-term kleptoplast-retaining sea slug Elysia crispata morphotype clarki.</title>
        <authorList>
            <person name="Eastman K.E."/>
            <person name="Pendleton A.L."/>
            <person name="Shaikh M.A."/>
            <person name="Suttiyut T."/>
            <person name="Ogas R."/>
            <person name="Tomko P."/>
            <person name="Gavelis G."/>
            <person name="Widhalm J.R."/>
            <person name="Wisecaver J.H."/>
        </authorList>
    </citation>
    <scope>NUCLEOTIDE SEQUENCE</scope>
    <source>
        <strain evidence="1">ECLA1</strain>
    </source>
</reference>
<evidence type="ECO:0000313" key="1">
    <source>
        <dbReference type="EMBL" id="KAK3772463.1"/>
    </source>
</evidence>
<keyword evidence="2" id="KW-1185">Reference proteome</keyword>
<accession>A0AAE0ZN07</accession>
<protein>
    <submittedName>
        <fullName evidence="1">Uncharacterized protein</fullName>
    </submittedName>
</protein>
<proteinExistence type="predicted"/>
<sequence length="372" mass="40688">MVVWGLEGQLRTEVGVLDLMAEVWSLLSGKGCLGTGRTTETRGWGTGQNGLGLVSPEWEHLMVVWGQEGQLRPEVRVLDLMAETRGWGTGPNGRGLVSPEWEHLMVVWGLEGQLRTEVGVLDLMAEVWSLLSGKGCLGTGRTTETRGWGTGQNGLGLVSPEWEHLMLVWGQEGQLRPEVRVLDLMAEEGQLRPEVGVLDRMAEEGQLRTEGTGPNGPGLVSPEWEHLMAVWGQEGQLRPEVGVLDLMAEVWSLLMGTTETRGWGTGPNGRGLVSPEWEHLMVVWGLEGQLRTEVGVLDLMAEVWSLLSGKGCLGTGRTTETRGWGTGQNGLGLVSPEWEHLMVVWGQEGQLRPEVRVLDLMAEVWSLLSGNT</sequence>